<evidence type="ECO:0000313" key="3">
    <source>
        <dbReference type="Proteomes" id="UP000253862"/>
    </source>
</evidence>
<dbReference type="InterPro" id="IPR036568">
    <property type="entry name" value="GGCT-like_sf"/>
</dbReference>
<protein>
    <submittedName>
        <fullName evidence="2">Gamma-glutamylcyclotransferase</fullName>
    </submittedName>
</protein>
<dbReference type="InterPro" id="IPR009288">
    <property type="entry name" value="AIG2-like_dom"/>
</dbReference>
<sequence>MELLFSYGTLQQEEVQLLTFGRKLVGQKDILRGYIVSEVEILDQKVIEISGKRFHPILKETGNLQDKVHGTVFELNCDEVSLSDEYEVDSYVRKQVTLDSGNNAWIYTEAV</sequence>
<name>A0A345JR67_9GAMM</name>
<dbReference type="KEGG" id="foo:CGC45_04035"/>
<reference evidence="2 3" key="1">
    <citation type="submission" date="2017-07" db="EMBL/GenBank/DDBJ databases">
        <title>Complete genome sequences and comparative analysis of the novel pathogen Francisella opportunistica.</title>
        <authorList>
            <person name="Dietrich E.A."/>
            <person name="Kingry L.C."/>
            <person name="Petersen J.M."/>
        </authorList>
    </citation>
    <scope>NUCLEOTIDE SEQUENCE [LARGE SCALE GENOMIC DNA]</scope>
    <source>
        <strain evidence="2 3">14-2155</strain>
    </source>
</reference>
<organism evidence="2 3">
    <name type="scientific">Francisella opportunistica</name>
    <dbReference type="NCBI Taxonomy" id="2016517"/>
    <lineage>
        <taxon>Bacteria</taxon>
        <taxon>Pseudomonadati</taxon>
        <taxon>Pseudomonadota</taxon>
        <taxon>Gammaproteobacteria</taxon>
        <taxon>Thiotrichales</taxon>
        <taxon>Francisellaceae</taxon>
        <taxon>Francisella</taxon>
    </lineage>
</organism>
<accession>A0A345JR67</accession>
<proteinExistence type="predicted"/>
<dbReference type="RefSeq" id="WP_071629083.1">
    <property type="nucleotide sequence ID" value="NZ_CP022375.1"/>
</dbReference>
<dbReference type="GO" id="GO:0016740">
    <property type="term" value="F:transferase activity"/>
    <property type="evidence" value="ECO:0007669"/>
    <property type="project" value="UniProtKB-KW"/>
</dbReference>
<evidence type="ECO:0000313" key="2">
    <source>
        <dbReference type="EMBL" id="AXH29813.1"/>
    </source>
</evidence>
<keyword evidence="3" id="KW-1185">Reference proteome</keyword>
<dbReference type="Proteomes" id="UP000253862">
    <property type="component" value="Chromosome"/>
</dbReference>
<evidence type="ECO:0000259" key="1">
    <source>
        <dbReference type="Pfam" id="PF06094"/>
    </source>
</evidence>
<dbReference type="Pfam" id="PF06094">
    <property type="entry name" value="GGACT"/>
    <property type="match status" value="1"/>
</dbReference>
<feature type="domain" description="Gamma-glutamylcyclotransferase AIG2-like" evidence="1">
    <location>
        <begin position="4"/>
        <end position="108"/>
    </location>
</feature>
<dbReference type="SUPFAM" id="SSF110857">
    <property type="entry name" value="Gamma-glutamyl cyclotransferase-like"/>
    <property type="match status" value="1"/>
</dbReference>
<keyword evidence="2" id="KW-0808">Transferase</keyword>
<dbReference type="CDD" id="cd06661">
    <property type="entry name" value="GGCT_like"/>
    <property type="match status" value="1"/>
</dbReference>
<dbReference type="EMBL" id="CP022375">
    <property type="protein sequence ID" value="AXH29813.1"/>
    <property type="molecule type" value="Genomic_DNA"/>
</dbReference>
<dbReference type="AlphaFoldDB" id="A0A345JR67"/>
<dbReference type="Gene3D" id="3.10.490.10">
    <property type="entry name" value="Gamma-glutamyl cyclotransferase-like"/>
    <property type="match status" value="1"/>
</dbReference>
<dbReference type="OrthoDB" id="9798388at2"/>
<gene>
    <name evidence="2" type="ORF">CGC43_04050</name>
</gene>
<dbReference type="InterPro" id="IPR013024">
    <property type="entry name" value="GGCT-like"/>
</dbReference>